<feature type="region of interest" description="Disordered" evidence="1">
    <location>
        <begin position="59"/>
        <end position="90"/>
    </location>
</feature>
<dbReference type="Proteomes" id="UP000014480">
    <property type="component" value="Unassembled WGS sequence"/>
</dbReference>
<gene>
    <name evidence="2" type="ORF">Cob_v005384</name>
</gene>
<sequence length="90" mass="10031">MAKPPFARWHPNTKYLGHVSVLPSTHEWSRDELFVHSYLAVNKAFSSLNTMPLIPQTSPAFVKDQSADTSLPSEKHTAESKDLGPLPSRC</sequence>
<keyword evidence="3" id="KW-1185">Reference proteome</keyword>
<feature type="compositionally biased region" description="Basic and acidic residues" evidence="1">
    <location>
        <begin position="73"/>
        <end position="82"/>
    </location>
</feature>
<comment type="caution">
    <text evidence="2">The sequence shown here is derived from an EMBL/GenBank/DDBJ whole genome shotgun (WGS) entry which is preliminary data.</text>
</comment>
<accession>A0A484FUQ6</accession>
<reference evidence="3" key="1">
    <citation type="journal article" date="2013" name="New Phytol.">
        <title>Comparative genomic and transcriptomic analyses reveal the hemibiotrophic stage shift of Colletotrichum fungi.</title>
        <authorList>
            <person name="Gan P."/>
            <person name="Ikeda K."/>
            <person name="Irieda H."/>
            <person name="Narusaka M."/>
            <person name="O'Connell R.J."/>
            <person name="Narusaka Y."/>
            <person name="Takano Y."/>
            <person name="Kubo Y."/>
            <person name="Shirasu K."/>
        </authorList>
    </citation>
    <scope>NUCLEOTIDE SEQUENCE [LARGE SCALE GENOMIC DNA]</scope>
    <source>
        <strain evidence="3">104-T / ATCC 96160 / CBS 514.97 / LARS 414 / MAFF 240422</strain>
    </source>
</reference>
<evidence type="ECO:0000313" key="2">
    <source>
        <dbReference type="EMBL" id="TDZ21728.1"/>
    </source>
</evidence>
<evidence type="ECO:0000256" key="1">
    <source>
        <dbReference type="SAM" id="MobiDB-lite"/>
    </source>
</evidence>
<reference evidence="3" key="2">
    <citation type="journal article" date="2019" name="Mol. Plant Microbe Interact.">
        <title>Genome sequence resources for four phytopathogenic fungi from the Colletotrichum orbiculare species complex.</title>
        <authorList>
            <person name="Gan P."/>
            <person name="Tsushima A."/>
            <person name="Narusaka M."/>
            <person name="Narusaka Y."/>
            <person name="Takano Y."/>
            <person name="Kubo Y."/>
            <person name="Shirasu K."/>
        </authorList>
    </citation>
    <scope>GENOME REANNOTATION</scope>
    <source>
        <strain evidence="3">104-T / ATCC 96160 / CBS 514.97 / LARS 414 / MAFF 240422</strain>
    </source>
</reference>
<evidence type="ECO:0000313" key="3">
    <source>
        <dbReference type="Proteomes" id="UP000014480"/>
    </source>
</evidence>
<proteinExistence type="predicted"/>
<dbReference type="AlphaFoldDB" id="A0A484FUQ6"/>
<dbReference type="EMBL" id="AMCV02000013">
    <property type="protein sequence ID" value="TDZ21728.1"/>
    <property type="molecule type" value="Genomic_DNA"/>
</dbReference>
<name>A0A484FUQ6_COLOR</name>
<organism evidence="2 3">
    <name type="scientific">Colletotrichum orbiculare (strain 104-T / ATCC 96160 / CBS 514.97 / LARS 414 / MAFF 240422)</name>
    <name type="common">Cucumber anthracnose fungus</name>
    <name type="synonym">Colletotrichum lagenarium</name>
    <dbReference type="NCBI Taxonomy" id="1213857"/>
    <lineage>
        <taxon>Eukaryota</taxon>
        <taxon>Fungi</taxon>
        <taxon>Dikarya</taxon>
        <taxon>Ascomycota</taxon>
        <taxon>Pezizomycotina</taxon>
        <taxon>Sordariomycetes</taxon>
        <taxon>Hypocreomycetidae</taxon>
        <taxon>Glomerellales</taxon>
        <taxon>Glomerellaceae</taxon>
        <taxon>Colletotrichum</taxon>
        <taxon>Colletotrichum orbiculare species complex</taxon>
    </lineage>
</organism>
<protein>
    <submittedName>
        <fullName evidence="2">Uncharacterized protein</fullName>
    </submittedName>
</protein>